<dbReference type="OrthoDB" id="112300at2759"/>
<evidence type="ECO:0000259" key="2">
    <source>
        <dbReference type="PROSITE" id="PS50878"/>
    </source>
</evidence>
<dbReference type="InterPro" id="IPR043128">
    <property type="entry name" value="Rev_trsase/Diguanyl_cyclase"/>
</dbReference>
<dbReference type="AlphaFoldDB" id="A0A9W6WRP7"/>
<proteinExistence type="predicted"/>
<feature type="compositionally biased region" description="Low complexity" evidence="1">
    <location>
        <begin position="542"/>
        <end position="553"/>
    </location>
</feature>
<sequence>MVRESTSTHSSPTFCVRKPNGKWRLAYAYNKLNSATVPVQTPIPRKDVLLNNMTGCTLYSALDLVDAYYQILMGESDIPLTAVSTPSGMLWEWLVMPQGLSNAPVTFNRLVTQLFRPLRAFVQTYFDDIFVHSRVENGQTAMEVHLGHLRRVFVVMGANKLYANIDKCVFGAEGIKVLGCLVSSAGVRADPEKAKAIAAWPTPMSQKDLRKWLGLATYLHKYSDPRFTAAFWKTLFRLLGTKLSMSTADHPQTRMAECDQSDTLGCPAEAGAIMKEQREVAARAMVSTPSNPHMESLKLHMNSYVGREGEPLLRWFVEVDTAITARRIVDPLSKVVFAMSCLGGRARSLAYGRRLTDPTCFSTYEVFRQAFEPSQNEFRSRAELLDPQQGKHDVHAYAQRARYLVSSIVTNPIDEATKVVTHMKGLRDGPDLSLTRVPKLDFEEVELPRSLLEVRLATGVVVRPEKRVVRAHFSYEEKKFVDELIVLDLDDKFDMVLGIPWLARHDPVINWAKHTIVHFRSSDATESDGPVGAAHAPRRAYEPPAEAARGAAASDLSARTLTTERVVREKCEPNQKTQTQSDLRGSPSVKRDAVVSTVVDSQEQEWPVTEGSDQGASAPGADAIGPNINGRSAVRRRRKRGASAPGADVANSAGGCKRPAPKMLACSRAAGLHDEAVRNQAGLDCVRLLCDPACDQKKYLSTVTPNRT</sequence>
<comment type="caution">
    <text evidence="3">The sequence shown here is derived from an EMBL/GenBank/DDBJ whole genome shotgun (WGS) entry which is preliminary data.</text>
</comment>
<organism evidence="3 4">
    <name type="scientific">Phytophthora fragariaefolia</name>
    <dbReference type="NCBI Taxonomy" id="1490495"/>
    <lineage>
        <taxon>Eukaryota</taxon>
        <taxon>Sar</taxon>
        <taxon>Stramenopiles</taxon>
        <taxon>Oomycota</taxon>
        <taxon>Peronosporomycetes</taxon>
        <taxon>Peronosporales</taxon>
        <taxon>Peronosporaceae</taxon>
        <taxon>Phytophthora</taxon>
    </lineage>
</organism>
<dbReference type="InterPro" id="IPR021109">
    <property type="entry name" value="Peptidase_aspartic_dom_sf"/>
</dbReference>
<dbReference type="PANTHER" id="PTHR24559:SF444">
    <property type="entry name" value="REVERSE TRANSCRIPTASE DOMAIN-CONTAINING PROTEIN"/>
    <property type="match status" value="1"/>
</dbReference>
<name>A0A9W6WRP7_9STRA</name>
<dbReference type="SUPFAM" id="SSF56672">
    <property type="entry name" value="DNA/RNA polymerases"/>
    <property type="match status" value="1"/>
</dbReference>
<dbReference type="Gene3D" id="3.30.70.270">
    <property type="match status" value="1"/>
</dbReference>
<dbReference type="Proteomes" id="UP001165121">
    <property type="component" value="Unassembled WGS sequence"/>
</dbReference>
<evidence type="ECO:0000256" key="1">
    <source>
        <dbReference type="SAM" id="MobiDB-lite"/>
    </source>
</evidence>
<feature type="compositionally biased region" description="Polar residues" evidence="1">
    <location>
        <begin position="574"/>
        <end position="583"/>
    </location>
</feature>
<feature type="region of interest" description="Disordered" evidence="1">
    <location>
        <begin position="523"/>
        <end position="656"/>
    </location>
</feature>
<dbReference type="PANTHER" id="PTHR24559">
    <property type="entry name" value="TRANSPOSON TY3-I GAG-POL POLYPROTEIN"/>
    <property type="match status" value="1"/>
</dbReference>
<keyword evidence="4" id="KW-1185">Reference proteome</keyword>
<dbReference type="Gene3D" id="2.40.70.10">
    <property type="entry name" value="Acid Proteases"/>
    <property type="match status" value="1"/>
</dbReference>
<dbReference type="CDD" id="cd01647">
    <property type="entry name" value="RT_LTR"/>
    <property type="match status" value="1"/>
</dbReference>
<dbReference type="InterPro" id="IPR000477">
    <property type="entry name" value="RT_dom"/>
</dbReference>
<dbReference type="Pfam" id="PF00078">
    <property type="entry name" value="RVT_1"/>
    <property type="match status" value="1"/>
</dbReference>
<dbReference type="InterPro" id="IPR005162">
    <property type="entry name" value="Retrotrans_gag_dom"/>
</dbReference>
<protein>
    <submittedName>
        <fullName evidence="3">Unnamed protein product</fullName>
    </submittedName>
</protein>
<dbReference type="InterPro" id="IPR053134">
    <property type="entry name" value="RNA-dir_DNA_polymerase"/>
</dbReference>
<gene>
    <name evidence="3" type="ORF">Pfra01_000410200</name>
</gene>
<dbReference type="Pfam" id="PF03732">
    <property type="entry name" value="Retrotrans_gag"/>
    <property type="match status" value="1"/>
</dbReference>
<dbReference type="CDD" id="cd00303">
    <property type="entry name" value="retropepsin_like"/>
    <property type="match status" value="1"/>
</dbReference>
<evidence type="ECO:0000313" key="3">
    <source>
        <dbReference type="EMBL" id="GMF24423.1"/>
    </source>
</evidence>
<dbReference type="Gene3D" id="3.10.10.10">
    <property type="entry name" value="HIV Type 1 Reverse Transcriptase, subunit A, domain 1"/>
    <property type="match status" value="1"/>
</dbReference>
<feature type="domain" description="Reverse transcriptase" evidence="2">
    <location>
        <begin position="1"/>
        <end position="217"/>
    </location>
</feature>
<reference evidence="3" key="1">
    <citation type="submission" date="2023-04" db="EMBL/GenBank/DDBJ databases">
        <title>Phytophthora fragariaefolia NBRC 109709.</title>
        <authorList>
            <person name="Ichikawa N."/>
            <person name="Sato H."/>
            <person name="Tonouchi N."/>
        </authorList>
    </citation>
    <scope>NUCLEOTIDE SEQUENCE</scope>
    <source>
        <strain evidence="3">NBRC 109709</strain>
    </source>
</reference>
<evidence type="ECO:0000313" key="4">
    <source>
        <dbReference type="Proteomes" id="UP001165121"/>
    </source>
</evidence>
<accession>A0A9W6WRP7</accession>
<dbReference type="InterPro" id="IPR043502">
    <property type="entry name" value="DNA/RNA_pol_sf"/>
</dbReference>
<dbReference type="EMBL" id="BSXT01000323">
    <property type="protein sequence ID" value="GMF24423.1"/>
    <property type="molecule type" value="Genomic_DNA"/>
</dbReference>
<dbReference type="PROSITE" id="PS50878">
    <property type="entry name" value="RT_POL"/>
    <property type="match status" value="1"/>
</dbReference>